<reference evidence="1 2" key="1">
    <citation type="journal article" date="2013" name="Genome Announc.">
        <title>Genome Sequence of the Extreme Obligate Alkaliphile Bacillus marmarensis Strain DSM 21297.</title>
        <authorList>
            <person name="Wernick D.G."/>
            <person name="Choi K.Y."/>
            <person name="Tat C.A."/>
            <person name="Lafontaine Rivera J.G."/>
            <person name="Liao J.C."/>
        </authorList>
    </citation>
    <scope>NUCLEOTIDE SEQUENCE [LARGE SCALE GENOMIC DNA]</scope>
    <source>
        <strain evidence="1 2">DSM 21297</strain>
    </source>
</reference>
<sequence length="144" mass="15728">MKLKMSLLLIMMGTSLILLLGCSGGSSQDWNSDLQGAEKIEVVKDSNTIATISGEEEITQFVDSLELDKWEMGSIPSGASKGLIYKLYSNETVKLGQSADDVNLIEVGTITIYENVPYIELNLKGFGLSFKVSERAADYLSNSY</sequence>
<accession>U6SKV9</accession>
<dbReference type="PATRIC" id="fig|1188261.3.peg.3126"/>
<organism evidence="1 2">
    <name type="scientific">Alkalihalophilus marmarensis DSM 21297</name>
    <dbReference type="NCBI Taxonomy" id="1188261"/>
    <lineage>
        <taxon>Bacteria</taxon>
        <taxon>Bacillati</taxon>
        <taxon>Bacillota</taxon>
        <taxon>Bacilli</taxon>
        <taxon>Bacillales</taxon>
        <taxon>Bacillaceae</taxon>
        <taxon>Alkalihalophilus</taxon>
    </lineage>
</organism>
<dbReference type="RefSeq" id="WP_022629191.1">
    <property type="nucleotide sequence ID" value="NZ_ATAE01000041.1"/>
</dbReference>
<evidence type="ECO:0000313" key="2">
    <source>
        <dbReference type="Proteomes" id="UP000017170"/>
    </source>
</evidence>
<gene>
    <name evidence="1" type="ORF">A33I_18160</name>
</gene>
<comment type="caution">
    <text evidence="1">The sequence shown here is derived from an EMBL/GenBank/DDBJ whole genome shotgun (WGS) entry which is preliminary data.</text>
</comment>
<keyword evidence="2" id="KW-1185">Reference proteome</keyword>
<dbReference type="AlphaFoldDB" id="U6SKV9"/>
<name>U6SKV9_9BACI</name>
<dbReference type="PROSITE" id="PS51257">
    <property type="entry name" value="PROKAR_LIPOPROTEIN"/>
    <property type="match status" value="1"/>
</dbReference>
<dbReference type="Proteomes" id="UP000017170">
    <property type="component" value="Unassembled WGS sequence"/>
</dbReference>
<proteinExistence type="predicted"/>
<dbReference type="EMBL" id="ATAE01000041">
    <property type="protein sequence ID" value="ERN52017.1"/>
    <property type="molecule type" value="Genomic_DNA"/>
</dbReference>
<protein>
    <submittedName>
        <fullName evidence="1">Uncharacterized protein</fullName>
    </submittedName>
</protein>
<evidence type="ECO:0000313" key="1">
    <source>
        <dbReference type="EMBL" id="ERN52017.1"/>
    </source>
</evidence>